<evidence type="ECO:0000313" key="8">
    <source>
        <dbReference type="EMBL" id="CAA9390911.1"/>
    </source>
</evidence>
<keyword evidence="5" id="KW-0175">Coiled coil</keyword>
<dbReference type="PANTHER" id="PTHR33823">
    <property type="entry name" value="RNA POLYMERASE-BINDING TRANSCRIPTION FACTOR DKSA-RELATED"/>
    <property type="match status" value="1"/>
</dbReference>
<sequence>MARTTPKSLAGSAADAAKKVIGRASAAPDAASSAPKKKSAANGTATTAGAEATTAKTTTAKKTSAATKAPVKKTTTKTTAVKAPAVTTAVKKAPAAKKTPVKRSSVAANGPVTTTSATTTSVTTAPAQTTPVKKVPVAKSAPTKSSAKTASSSKDAPATKVPKKALASSLVVKEGEESWTKAELDEVVAELHGQHDKLAHVIEDAEAELAGLMKDAGDGAGHDQADMGATSFERDHELTVVNIERDMVAQIDKALARIDDGTYGVCEACGEPIGKMRLMAFPRATLCLPCKQREERR</sequence>
<dbReference type="PROSITE" id="PS51128">
    <property type="entry name" value="ZF_DKSA_2"/>
    <property type="match status" value="1"/>
</dbReference>
<accession>A0A6J4NKS5</accession>
<evidence type="ECO:0000256" key="5">
    <source>
        <dbReference type="SAM" id="Coils"/>
    </source>
</evidence>
<feature type="compositionally biased region" description="Low complexity" evidence="6">
    <location>
        <begin position="76"/>
        <end position="98"/>
    </location>
</feature>
<keyword evidence="1" id="KW-0479">Metal-binding</keyword>
<feature type="zinc finger region" description="dksA C4-type" evidence="4">
    <location>
        <begin position="266"/>
        <end position="290"/>
    </location>
</feature>
<dbReference type="InterPro" id="IPR037187">
    <property type="entry name" value="DnaK_N"/>
</dbReference>
<evidence type="ECO:0000256" key="3">
    <source>
        <dbReference type="ARBA" id="ARBA00022833"/>
    </source>
</evidence>
<evidence type="ECO:0000256" key="1">
    <source>
        <dbReference type="ARBA" id="ARBA00022723"/>
    </source>
</evidence>
<feature type="domain" description="Zinc finger DksA/TraR C4-type" evidence="7">
    <location>
        <begin position="261"/>
        <end position="296"/>
    </location>
</feature>
<dbReference type="Gene3D" id="1.20.120.910">
    <property type="entry name" value="DksA, coiled-coil domain"/>
    <property type="match status" value="1"/>
</dbReference>
<dbReference type="EMBL" id="CADCUN010000166">
    <property type="protein sequence ID" value="CAA9390911.1"/>
    <property type="molecule type" value="Genomic_DNA"/>
</dbReference>
<keyword evidence="2" id="KW-0863">Zinc-finger</keyword>
<feature type="region of interest" description="Disordered" evidence="6">
    <location>
        <begin position="22"/>
        <end position="172"/>
    </location>
</feature>
<feature type="compositionally biased region" description="Low complexity" evidence="6">
    <location>
        <begin position="24"/>
        <end position="69"/>
    </location>
</feature>
<evidence type="ECO:0000259" key="7">
    <source>
        <dbReference type="Pfam" id="PF01258"/>
    </source>
</evidence>
<gene>
    <name evidence="8" type="ORF">AVDCRST_MAG60-1530</name>
</gene>
<organism evidence="8">
    <name type="scientific">uncultured Nocardioides sp</name>
    <dbReference type="NCBI Taxonomy" id="198441"/>
    <lineage>
        <taxon>Bacteria</taxon>
        <taxon>Bacillati</taxon>
        <taxon>Actinomycetota</taxon>
        <taxon>Actinomycetes</taxon>
        <taxon>Propionibacteriales</taxon>
        <taxon>Nocardioidaceae</taxon>
        <taxon>Nocardioides</taxon>
        <taxon>environmental samples</taxon>
    </lineage>
</organism>
<dbReference type="PANTHER" id="PTHR33823:SF2">
    <property type="entry name" value="RNA POLYMERASE-BINDING TRANSCRIPTION FACTOR DKSA"/>
    <property type="match status" value="1"/>
</dbReference>
<reference evidence="8" key="1">
    <citation type="submission" date="2020-02" db="EMBL/GenBank/DDBJ databases">
        <authorList>
            <person name="Meier V. D."/>
        </authorList>
    </citation>
    <scope>NUCLEOTIDE SEQUENCE</scope>
    <source>
        <strain evidence="8">AVDCRST_MAG60</strain>
    </source>
</reference>
<evidence type="ECO:0000256" key="2">
    <source>
        <dbReference type="ARBA" id="ARBA00022771"/>
    </source>
</evidence>
<dbReference type="SUPFAM" id="SSF109635">
    <property type="entry name" value="DnaK suppressor protein DksA, alpha-hairpin domain"/>
    <property type="match status" value="1"/>
</dbReference>
<dbReference type="GO" id="GO:0008270">
    <property type="term" value="F:zinc ion binding"/>
    <property type="evidence" value="ECO:0007669"/>
    <property type="project" value="UniProtKB-KW"/>
</dbReference>
<dbReference type="InterPro" id="IPR020458">
    <property type="entry name" value="Znf_DskA_TraR_CS"/>
</dbReference>
<dbReference type="PROSITE" id="PS01102">
    <property type="entry name" value="ZF_DKSA_1"/>
    <property type="match status" value="1"/>
</dbReference>
<name>A0A6J4NKS5_9ACTN</name>
<dbReference type="AlphaFoldDB" id="A0A6J4NKS5"/>
<evidence type="ECO:0000256" key="6">
    <source>
        <dbReference type="SAM" id="MobiDB-lite"/>
    </source>
</evidence>
<dbReference type="SUPFAM" id="SSF57716">
    <property type="entry name" value="Glucocorticoid receptor-like (DNA-binding domain)"/>
    <property type="match status" value="1"/>
</dbReference>
<dbReference type="InterPro" id="IPR000962">
    <property type="entry name" value="Znf_DskA_TraR"/>
</dbReference>
<dbReference type="Pfam" id="PF01258">
    <property type="entry name" value="zf-dskA_traR"/>
    <property type="match status" value="1"/>
</dbReference>
<evidence type="ECO:0000256" key="4">
    <source>
        <dbReference type="PROSITE-ProRule" id="PRU00510"/>
    </source>
</evidence>
<keyword evidence="3" id="KW-0862">Zinc</keyword>
<proteinExistence type="predicted"/>
<protein>
    <submittedName>
        <fullName evidence="8">RNA polymerase-binding transcription factor DksA</fullName>
    </submittedName>
</protein>
<feature type="coiled-coil region" evidence="5">
    <location>
        <begin position="188"/>
        <end position="215"/>
    </location>
</feature>
<feature type="compositionally biased region" description="Low complexity" evidence="6">
    <location>
        <begin position="111"/>
        <end position="160"/>
    </location>
</feature>